<evidence type="ECO:0000259" key="2">
    <source>
        <dbReference type="PROSITE" id="PS50041"/>
    </source>
</evidence>
<dbReference type="SUPFAM" id="SSF53300">
    <property type="entry name" value="vWA-like"/>
    <property type="match status" value="1"/>
</dbReference>
<evidence type="ECO:0000259" key="3">
    <source>
        <dbReference type="PROSITE" id="PS50234"/>
    </source>
</evidence>
<keyword evidence="4" id="KW-1185">Reference proteome</keyword>
<organism evidence="4 5">
    <name type="scientific">Acrobeloides nanus</name>
    <dbReference type="NCBI Taxonomy" id="290746"/>
    <lineage>
        <taxon>Eukaryota</taxon>
        <taxon>Metazoa</taxon>
        <taxon>Ecdysozoa</taxon>
        <taxon>Nematoda</taxon>
        <taxon>Chromadorea</taxon>
        <taxon>Rhabditida</taxon>
        <taxon>Tylenchina</taxon>
        <taxon>Cephalobomorpha</taxon>
        <taxon>Cephaloboidea</taxon>
        <taxon>Cephalobidae</taxon>
        <taxon>Acrobeloides</taxon>
    </lineage>
</organism>
<evidence type="ECO:0000256" key="1">
    <source>
        <dbReference type="SAM" id="SignalP"/>
    </source>
</evidence>
<dbReference type="AlphaFoldDB" id="A0A914CRK7"/>
<dbReference type="SUPFAM" id="SSF56436">
    <property type="entry name" value="C-type lectin-like"/>
    <property type="match status" value="1"/>
</dbReference>
<evidence type="ECO:0000313" key="5">
    <source>
        <dbReference type="WBParaSite" id="ACRNAN_scaffold13054.g23256.t1"/>
    </source>
</evidence>
<dbReference type="PANTHER" id="PTHR31024">
    <property type="entry name" value="C-TYPE LECTIN"/>
    <property type="match status" value="1"/>
</dbReference>
<feature type="domain" description="VWFA" evidence="3">
    <location>
        <begin position="47"/>
        <end position="240"/>
    </location>
</feature>
<dbReference type="Gene3D" id="3.10.100.10">
    <property type="entry name" value="Mannose-Binding Protein A, subunit A"/>
    <property type="match status" value="1"/>
</dbReference>
<sequence>MMKLIGVIFVMLSLVTGIQLDDPDDPSIRTHPFGTPCSTDTKKAWLDIAIVLDVSTTMGAANVKQIGLSLASELSNYAFGTYDQLFTSRVGIITYASQANVIGDFYQWNNFTEISSALVSLKASTNDSSAKGLTNAMKQALKWIGLDEDGDSSSFREPIVILIAASLKDVNVQVLQNQSQNLNVRNLITVNWNPSDANLTKVLNEIAAPSFNVSKSDKTVYADISWALMQANCFCITAQLSVYDKAKKRIQKYADCYLLNQWDGIEPTRTAMEMCDEGYWNVAVTSNAKQIFVEKDDFLGDFGVDSYYTGLHRDENGTWVWFDYDGSTFPLGNFTDWDQGFNASSAGNCTIAHAYAENTPYLWQTSSCYPARTDVMNTVCQSRACDATHMITTNCGGALEKWKTRKENNVKQQKIVHKISE</sequence>
<dbReference type="Gene3D" id="3.40.50.410">
    <property type="entry name" value="von Willebrand factor, type A domain"/>
    <property type="match status" value="1"/>
</dbReference>
<dbReference type="InterPro" id="IPR016187">
    <property type="entry name" value="CTDL_fold"/>
</dbReference>
<dbReference type="Proteomes" id="UP000887540">
    <property type="component" value="Unplaced"/>
</dbReference>
<proteinExistence type="predicted"/>
<feature type="chain" id="PRO_5038045993" evidence="1">
    <location>
        <begin position="18"/>
        <end position="421"/>
    </location>
</feature>
<dbReference type="InterPro" id="IPR002035">
    <property type="entry name" value="VWF_A"/>
</dbReference>
<name>A0A914CRK7_9BILA</name>
<dbReference type="InterPro" id="IPR036465">
    <property type="entry name" value="vWFA_dom_sf"/>
</dbReference>
<accession>A0A914CRK7</accession>
<feature type="domain" description="C-type lectin" evidence="2">
    <location>
        <begin position="252"/>
        <end position="368"/>
    </location>
</feature>
<keyword evidence="1" id="KW-0732">Signal</keyword>
<feature type="signal peptide" evidence="1">
    <location>
        <begin position="1"/>
        <end position="17"/>
    </location>
</feature>
<evidence type="ECO:0000313" key="4">
    <source>
        <dbReference type="Proteomes" id="UP000887540"/>
    </source>
</evidence>
<protein>
    <submittedName>
        <fullName evidence="5">C-type lectin</fullName>
    </submittedName>
</protein>
<dbReference type="Pfam" id="PF00092">
    <property type="entry name" value="VWA"/>
    <property type="match status" value="1"/>
</dbReference>
<dbReference type="SMART" id="SM00327">
    <property type="entry name" value="VWA"/>
    <property type="match status" value="1"/>
</dbReference>
<dbReference type="PROSITE" id="PS50041">
    <property type="entry name" value="C_TYPE_LECTIN_2"/>
    <property type="match status" value="1"/>
</dbReference>
<dbReference type="PANTHER" id="PTHR31024:SF3">
    <property type="entry name" value="C-TYPE LECTIN-RELATED"/>
    <property type="match status" value="1"/>
</dbReference>
<dbReference type="WBParaSite" id="ACRNAN_scaffold13054.g23256.t1">
    <property type="protein sequence ID" value="ACRNAN_scaffold13054.g23256.t1"/>
    <property type="gene ID" value="ACRNAN_scaffold13054.g23256"/>
</dbReference>
<dbReference type="PROSITE" id="PS50234">
    <property type="entry name" value="VWFA"/>
    <property type="match status" value="1"/>
</dbReference>
<dbReference type="CDD" id="cd00037">
    <property type="entry name" value="CLECT"/>
    <property type="match status" value="1"/>
</dbReference>
<dbReference type="InterPro" id="IPR016186">
    <property type="entry name" value="C-type_lectin-like/link_sf"/>
</dbReference>
<dbReference type="InterPro" id="IPR001304">
    <property type="entry name" value="C-type_lectin-like"/>
</dbReference>
<reference evidence="5" key="1">
    <citation type="submission" date="2022-11" db="UniProtKB">
        <authorList>
            <consortium name="WormBaseParasite"/>
        </authorList>
    </citation>
    <scope>IDENTIFICATION</scope>
</reference>